<gene>
    <name evidence="2" type="ORF">E2C01_089143</name>
</gene>
<accession>A0A5B7JHZ3</accession>
<proteinExistence type="predicted"/>
<keyword evidence="3" id="KW-1185">Reference proteome</keyword>
<dbReference type="AlphaFoldDB" id="A0A5B7JHZ3"/>
<sequence>MMRRAGIGRRRRRRGGRRSSGHTHAAFSYR</sequence>
<feature type="region of interest" description="Disordered" evidence="1">
    <location>
        <begin position="1"/>
        <end position="30"/>
    </location>
</feature>
<reference evidence="2 3" key="1">
    <citation type="submission" date="2019-05" db="EMBL/GenBank/DDBJ databases">
        <title>Another draft genome of Portunus trituberculatus and its Hox gene families provides insights of decapod evolution.</title>
        <authorList>
            <person name="Jeong J.-H."/>
            <person name="Song I."/>
            <person name="Kim S."/>
            <person name="Choi T."/>
            <person name="Kim D."/>
            <person name="Ryu S."/>
            <person name="Kim W."/>
        </authorList>
    </citation>
    <scope>NUCLEOTIDE SEQUENCE [LARGE SCALE GENOMIC DNA]</scope>
    <source>
        <tissue evidence="2">Muscle</tissue>
    </source>
</reference>
<evidence type="ECO:0000256" key="1">
    <source>
        <dbReference type="SAM" id="MobiDB-lite"/>
    </source>
</evidence>
<name>A0A5B7JHZ3_PORTR</name>
<organism evidence="2 3">
    <name type="scientific">Portunus trituberculatus</name>
    <name type="common">Swimming crab</name>
    <name type="synonym">Neptunus trituberculatus</name>
    <dbReference type="NCBI Taxonomy" id="210409"/>
    <lineage>
        <taxon>Eukaryota</taxon>
        <taxon>Metazoa</taxon>
        <taxon>Ecdysozoa</taxon>
        <taxon>Arthropoda</taxon>
        <taxon>Crustacea</taxon>
        <taxon>Multicrustacea</taxon>
        <taxon>Malacostraca</taxon>
        <taxon>Eumalacostraca</taxon>
        <taxon>Eucarida</taxon>
        <taxon>Decapoda</taxon>
        <taxon>Pleocyemata</taxon>
        <taxon>Brachyura</taxon>
        <taxon>Eubrachyura</taxon>
        <taxon>Portunoidea</taxon>
        <taxon>Portunidae</taxon>
        <taxon>Portuninae</taxon>
        <taxon>Portunus</taxon>
    </lineage>
</organism>
<evidence type="ECO:0000313" key="3">
    <source>
        <dbReference type="Proteomes" id="UP000324222"/>
    </source>
</evidence>
<dbReference type="Proteomes" id="UP000324222">
    <property type="component" value="Unassembled WGS sequence"/>
</dbReference>
<feature type="compositionally biased region" description="Basic residues" evidence="1">
    <location>
        <begin position="1"/>
        <end position="21"/>
    </location>
</feature>
<comment type="caution">
    <text evidence="2">The sequence shown here is derived from an EMBL/GenBank/DDBJ whole genome shotgun (WGS) entry which is preliminary data.</text>
</comment>
<protein>
    <submittedName>
        <fullName evidence="2">Uncharacterized protein</fullName>
    </submittedName>
</protein>
<dbReference type="EMBL" id="VSRR010096890">
    <property type="protein sequence ID" value="MPC93993.1"/>
    <property type="molecule type" value="Genomic_DNA"/>
</dbReference>
<evidence type="ECO:0000313" key="2">
    <source>
        <dbReference type="EMBL" id="MPC93993.1"/>
    </source>
</evidence>